<dbReference type="GO" id="GO:0005886">
    <property type="term" value="C:plasma membrane"/>
    <property type="evidence" value="ECO:0007669"/>
    <property type="project" value="UniProtKB-SubCell"/>
</dbReference>
<dbReference type="GO" id="GO:0015171">
    <property type="term" value="F:amino acid transmembrane transporter activity"/>
    <property type="evidence" value="ECO:0007669"/>
    <property type="project" value="TreeGrafter"/>
</dbReference>
<feature type="transmembrane region" description="Helical" evidence="6">
    <location>
        <begin position="6"/>
        <end position="27"/>
    </location>
</feature>
<keyword evidence="2" id="KW-1003">Cell membrane</keyword>
<dbReference type="KEGG" id="proo:MJB10_01855"/>
<gene>
    <name evidence="7" type="ORF">MJB10_01855</name>
</gene>
<proteinExistence type="predicted"/>
<dbReference type="Proteomes" id="UP001304650">
    <property type="component" value="Chromosome"/>
</dbReference>
<feature type="transmembrane region" description="Helical" evidence="6">
    <location>
        <begin position="72"/>
        <end position="90"/>
    </location>
</feature>
<dbReference type="PANTHER" id="PTHR30086:SF20">
    <property type="entry name" value="ARGININE EXPORTER PROTEIN ARGO-RELATED"/>
    <property type="match status" value="1"/>
</dbReference>
<evidence type="ECO:0000256" key="1">
    <source>
        <dbReference type="ARBA" id="ARBA00004651"/>
    </source>
</evidence>
<dbReference type="EMBL" id="CP130319">
    <property type="protein sequence ID" value="WNR44921.1"/>
    <property type="molecule type" value="Genomic_DNA"/>
</dbReference>
<keyword evidence="3 6" id="KW-0812">Transmembrane</keyword>
<evidence type="ECO:0000256" key="4">
    <source>
        <dbReference type="ARBA" id="ARBA00022989"/>
    </source>
</evidence>
<evidence type="ECO:0000256" key="5">
    <source>
        <dbReference type="ARBA" id="ARBA00023136"/>
    </source>
</evidence>
<feature type="transmembrane region" description="Helical" evidence="6">
    <location>
        <begin position="183"/>
        <end position="202"/>
    </location>
</feature>
<evidence type="ECO:0000256" key="3">
    <source>
        <dbReference type="ARBA" id="ARBA00022692"/>
    </source>
</evidence>
<protein>
    <submittedName>
        <fullName evidence="7">LysE family transporter</fullName>
    </submittedName>
</protein>
<dbReference type="AlphaFoldDB" id="A0AA96LQW8"/>
<keyword evidence="8" id="KW-1185">Reference proteome</keyword>
<evidence type="ECO:0000256" key="6">
    <source>
        <dbReference type="SAM" id="Phobius"/>
    </source>
</evidence>
<feature type="transmembrane region" description="Helical" evidence="6">
    <location>
        <begin position="39"/>
        <end position="66"/>
    </location>
</feature>
<evidence type="ECO:0000313" key="8">
    <source>
        <dbReference type="Proteomes" id="UP001304650"/>
    </source>
</evidence>
<sequence>MLIPLLKGILLGFSIAAPVGPIGILCMRRTLTLGRLHGFLSGLGAATADAIYGFIAGFGLTLITSFLLDQKVILQLVGGLFLVYLGVQTFRSKPAVEAAKATGDTLFKSYASTLLLTITNPMTIMSFVGAFAGLGLGGSTEAGYASAISLVVGVFTGSAMWWLLLSVLVGLLRERIKGAAFLWINRVSGAMLTVFGLVAVLGELVEFLD</sequence>
<feature type="transmembrane region" description="Helical" evidence="6">
    <location>
        <begin position="110"/>
        <end position="132"/>
    </location>
</feature>
<dbReference type="Pfam" id="PF01810">
    <property type="entry name" value="LysE"/>
    <property type="match status" value="1"/>
</dbReference>
<keyword evidence="5 6" id="KW-0472">Membrane</keyword>
<keyword evidence="4 6" id="KW-1133">Transmembrane helix</keyword>
<accession>A0AA96LQW8</accession>
<reference evidence="7" key="1">
    <citation type="submission" date="2022-02" db="EMBL/GenBank/DDBJ databases">
        <title>Paenibacillus sp. MBLB1832 Whole Genome Shotgun Sequencing.</title>
        <authorList>
            <person name="Hwang C.Y."/>
            <person name="Cho E.-S."/>
            <person name="Seo M.-J."/>
        </authorList>
    </citation>
    <scope>NUCLEOTIDE SEQUENCE</scope>
    <source>
        <strain evidence="7">MBLB1832</strain>
    </source>
</reference>
<organism evidence="7 8">
    <name type="scientific">Paenibacillus roseopurpureus</name>
    <dbReference type="NCBI Taxonomy" id="2918901"/>
    <lineage>
        <taxon>Bacteria</taxon>
        <taxon>Bacillati</taxon>
        <taxon>Bacillota</taxon>
        <taxon>Bacilli</taxon>
        <taxon>Bacillales</taxon>
        <taxon>Paenibacillaceae</taxon>
        <taxon>Paenibacillus</taxon>
    </lineage>
</organism>
<feature type="transmembrane region" description="Helical" evidence="6">
    <location>
        <begin position="144"/>
        <end position="171"/>
    </location>
</feature>
<name>A0AA96LQW8_9BACL</name>
<evidence type="ECO:0000313" key="7">
    <source>
        <dbReference type="EMBL" id="WNR44921.1"/>
    </source>
</evidence>
<evidence type="ECO:0000256" key="2">
    <source>
        <dbReference type="ARBA" id="ARBA00022475"/>
    </source>
</evidence>
<dbReference type="InterPro" id="IPR001123">
    <property type="entry name" value="LeuE-type"/>
</dbReference>
<dbReference type="PANTHER" id="PTHR30086">
    <property type="entry name" value="ARGININE EXPORTER PROTEIN ARGO"/>
    <property type="match status" value="1"/>
</dbReference>
<comment type="subcellular location">
    <subcellularLocation>
        <location evidence="1">Cell membrane</location>
        <topology evidence="1">Multi-pass membrane protein</topology>
    </subcellularLocation>
</comment>